<dbReference type="GO" id="GO:0005525">
    <property type="term" value="F:GTP binding"/>
    <property type="evidence" value="ECO:0007669"/>
    <property type="project" value="UniProtKB-KW"/>
</dbReference>
<keyword evidence="2" id="KW-0449">Lipoprotein</keyword>
<dbReference type="EMBL" id="CP097509">
    <property type="protein sequence ID" value="URE15854.1"/>
    <property type="molecule type" value="Genomic_DNA"/>
</dbReference>
<dbReference type="AlphaFoldDB" id="A0A9E7GI48"/>
<evidence type="ECO:0000313" key="9">
    <source>
        <dbReference type="Proteomes" id="UP001055439"/>
    </source>
</evidence>
<feature type="region of interest" description="Disordered" evidence="7">
    <location>
        <begin position="1"/>
        <end position="28"/>
    </location>
</feature>
<feature type="region of interest" description="Disordered" evidence="7">
    <location>
        <begin position="138"/>
        <end position="157"/>
    </location>
</feature>
<dbReference type="Pfam" id="PF00025">
    <property type="entry name" value="Arf"/>
    <property type="match status" value="1"/>
</dbReference>
<feature type="binding site" evidence="6">
    <location>
        <begin position="110"/>
        <end position="113"/>
    </location>
    <ligand>
        <name>GTP</name>
        <dbReference type="ChEBI" id="CHEBI:37565"/>
    </ligand>
</feature>
<keyword evidence="9" id="KW-1185">Reference proteome</keyword>
<comment type="similarity">
    <text evidence="1">Belongs to the small GTPase superfamily. Arf family.</text>
</comment>
<dbReference type="InterPro" id="IPR024156">
    <property type="entry name" value="Small_GTPase_ARF"/>
</dbReference>
<evidence type="ECO:0000256" key="3">
    <source>
        <dbReference type="ARBA" id="ARBA00022741"/>
    </source>
</evidence>
<evidence type="ECO:0000256" key="1">
    <source>
        <dbReference type="ARBA" id="ARBA00010290"/>
    </source>
</evidence>
<dbReference type="Proteomes" id="UP001055439">
    <property type="component" value="Chromosome 7"/>
</dbReference>
<reference evidence="8" key="1">
    <citation type="submission" date="2022-05" db="EMBL/GenBank/DDBJ databases">
        <title>The Musa troglodytarum L. genome provides insights into the mechanism of non-climacteric behaviour and enrichment of carotenoids.</title>
        <authorList>
            <person name="Wang J."/>
        </authorList>
    </citation>
    <scope>NUCLEOTIDE SEQUENCE</scope>
    <source>
        <tissue evidence="8">Leaf</tissue>
    </source>
</reference>
<dbReference type="OrthoDB" id="2011769at2759"/>
<evidence type="ECO:0000256" key="5">
    <source>
        <dbReference type="ARBA" id="ARBA00023134"/>
    </source>
</evidence>
<dbReference type="Gene3D" id="3.40.50.300">
    <property type="entry name" value="P-loop containing nucleotide triphosphate hydrolases"/>
    <property type="match status" value="1"/>
</dbReference>
<evidence type="ECO:0000256" key="4">
    <source>
        <dbReference type="ARBA" id="ARBA00022892"/>
    </source>
</evidence>
<dbReference type="GO" id="GO:0003924">
    <property type="term" value="F:GTPase activity"/>
    <property type="evidence" value="ECO:0007669"/>
    <property type="project" value="InterPro"/>
</dbReference>
<keyword evidence="2" id="KW-0519">Myristate</keyword>
<gene>
    <name evidence="8" type="ORF">MUK42_37100</name>
</gene>
<evidence type="ECO:0000256" key="2">
    <source>
        <dbReference type="ARBA" id="ARBA00022707"/>
    </source>
</evidence>
<keyword evidence="4" id="KW-0931">ER-Golgi transport</keyword>
<protein>
    <submittedName>
        <fullName evidence="8">ARF</fullName>
    </submittedName>
</protein>
<dbReference type="GO" id="GO:0016192">
    <property type="term" value="P:vesicle-mediated transport"/>
    <property type="evidence" value="ECO:0007669"/>
    <property type="project" value="UniProtKB-KW"/>
</dbReference>
<proteinExistence type="inferred from homology"/>
<keyword evidence="4" id="KW-0813">Transport</keyword>
<dbReference type="InterPro" id="IPR006689">
    <property type="entry name" value="Small_GTPase_ARF/SAR"/>
</dbReference>
<dbReference type="SUPFAM" id="SSF52540">
    <property type="entry name" value="P-loop containing nucleoside triphosphate hydrolases"/>
    <property type="match status" value="1"/>
</dbReference>
<evidence type="ECO:0000256" key="7">
    <source>
        <dbReference type="SAM" id="MobiDB-lite"/>
    </source>
</evidence>
<dbReference type="PANTHER" id="PTHR11711">
    <property type="entry name" value="ADP RIBOSYLATION FACTOR-RELATED"/>
    <property type="match status" value="1"/>
</dbReference>
<evidence type="ECO:0000313" key="8">
    <source>
        <dbReference type="EMBL" id="URE15854.1"/>
    </source>
</evidence>
<dbReference type="SMART" id="SM00177">
    <property type="entry name" value="ARF"/>
    <property type="match status" value="1"/>
</dbReference>
<keyword evidence="5 6" id="KW-0342">GTP-binding</keyword>
<keyword evidence="3 6" id="KW-0547">Nucleotide-binding</keyword>
<sequence length="157" mass="17174">MPRSRRGKASHSRAFLKKPADARDDGAPNAPFFPPSFFLLDGGASVDKSLGFNVETMEYKNISFTIWDGGRNKTSMELPLPKYSGPYFLSSTAMTETDELHDAALLVFANKQDSPSAMNTAEITDKLGFRSLSLRHRGRPGSACVPPASAREDCEEV</sequence>
<evidence type="ECO:0000256" key="6">
    <source>
        <dbReference type="PIRSR" id="PIRSR606689-1"/>
    </source>
</evidence>
<organism evidence="8 9">
    <name type="scientific">Musa troglodytarum</name>
    <name type="common">fe'i banana</name>
    <dbReference type="NCBI Taxonomy" id="320322"/>
    <lineage>
        <taxon>Eukaryota</taxon>
        <taxon>Viridiplantae</taxon>
        <taxon>Streptophyta</taxon>
        <taxon>Embryophyta</taxon>
        <taxon>Tracheophyta</taxon>
        <taxon>Spermatophyta</taxon>
        <taxon>Magnoliopsida</taxon>
        <taxon>Liliopsida</taxon>
        <taxon>Zingiberales</taxon>
        <taxon>Musaceae</taxon>
        <taxon>Musa</taxon>
    </lineage>
</organism>
<accession>A0A9E7GI48</accession>
<name>A0A9E7GI48_9LILI</name>
<dbReference type="InterPro" id="IPR027417">
    <property type="entry name" value="P-loop_NTPase"/>
</dbReference>
<feature type="compositionally biased region" description="Basic residues" evidence="7">
    <location>
        <begin position="1"/>
        <end position="16"/>
    </location>
</feature>